<evidence type="ECO:0000313" key="2">
    <source>
        <dbReference type="Proteomes" id="UP000320766"/>
    </source>
</evidence>
<organism evidence="1 2">
    <name type="scientific">Candidatus Methanolliviera hydrocarbonicum</name>
    <dbReference type="NCBI Taxonomy" id="2491085"/>
    <lineage>
        <taxon>Archaea</taxon>
        <taxon>Methanobacteriati</taxon>
        <taxon>Methanobacteriota</taxon>
        <taxon>Candidatus Methanoliparia</taxon>
        <taxon>Candidatus Methanoliparales</taxon>
        <taxon>Candidatus Methanollivieraceae</taxon>
        <taxon>Candidatus Methanolliviera</taxon>
    </lineage>
</organism>
<name>A0A520KYP2_9EURY</name>
<gene>
    <name evidence="1" type="ORF">EF807_00865</name>
</gene>
<dbReference type="AlphaFoldDB" id="A0A520KYP2"/>
<evidence type="ECO:0000313" key="1">
    <source>
        <dbReference type="EMBL" id="RZN73221.1"/>
    </source>
</evidence>
<comment type="caution">
    <text evidence="1">The sequence shown here is derived from an EMBL/GenBank/DDBJ whole genome shotgun (WGS) entry which is preliminary data.</text>
</comment>
<protein>
    <submittedName>
        <fullName evidence="1">Uncharacterized protein</fullName>
    </submittedName>
</protein>
<proteinExistence type="predicted"/>
<dbReference type="EMBL" id="RXIL01000016">
    <property type="protein sequence ID" value="RZN73221.1"/>
    <property type="molecule type" value="Genomic_DNA"/>
</dbReference>
<accession>A0A520KYP2</accession>
<sequence>MDMLKIMIELMGMTMFPMMEGMLTDIPGTIEMILPICNPEILCGLSRWLCLPGVLIDIIRFMVDMMMGGMK</sequence>
<reference evidence="1 2" key="1">
    <citation type="journal article" date="2019" name="Nat. Microbiol.">
        <title>Wide diversity of methane and short-chain alkane metabolisms in uncultured archaea.</title>
        <authorList>
            <person name="Borrel G."/>
            <person name="Adam P.S."/>
            <person name="McKay L.J."/>
            <person name="Chen L.X."/>
            <person name="Sierra-Garcia I.N."/>
            <person name="Sieber C.M."/>
            <person name="Letourneur Q."/>
            <person name="Ghozlane A."/>
            <person name="Andersen G.L."/>
            <person name="Li W.J."/>
            <person name="Hallam S.J."/>
            <person name="Muyzer G."/>
            <person name="de Oliveira V.M."/>
            <person name="Inskeep W.P."/>
            <person name="Banfield J.F."/>
            <person name="Gribaldo S."/>
        </authorList>
    </citation>
    <scope>NUCLEOTIDE SEQUENCE [LARGE SCALE GENOMIC DNA]</scope>
    <source>
        <strain evidence="1">NM1b</strain>
    </source>
</reference>
<dbReference type="Proteomes" id="UP000320766">
    <property type="component" value="Unassembled WGS sequence"/>
</dbReference>